<dbReference type="Gene3D" id="1.25.40.20">
    <property type="entry name" value="Ankyrin repeat-containing domain"/>
    <property type="match status" value="1"/>
</dbReference>
<dbReference type="PANTHER" id="PTHR10848">
    <property type="entry name" value="MEIOTIC RECOMBINATION PROTEIN SPO11"/>
    <property type="match status" value="1"/>
</dbReference>
<feature type="compositionally biased region" description="Low complexity" evidence="12">
    <location>
        <begin position="78"/>
        <end position="95"/>
    </location>
</feature>
<evidence type="ECO:0000256" key="10">
    <source>
        <dbReference type="PROSITE-ProRule" id="PRU00023"/>
    </source>
</evidence>
<feature type="region of interest" description="Disordered" evidence="12">
    <location>
        <begin position="536"/>
        <end position="577"/>
    </location>
</feature>
<dbReference type="InterPro" id="IPR034136">
    <property type="entry name" value="TOPRIM_Topo6A/Spo11"/>
</dbReference>
<dbReference type="GO" id="GO:0042138">
    <property type="term" value="P:meiotic DNA double-strand break formation"/>
    <property type="evidence" value="ECO:0007669"/>
    <property type="project" value="TreeGrafter"/>
</dbReference>
<evidence type="ECO:0000259" key="13">
    <source>
        <dbReference type="Pfam" id="PF04406"/>
    </source>
</evidence>
<dbReference type="InterPro" id="IPR002110">
    <property type="entry name" value="Ankyrin_rpt"/>
</dbReference>
<keyword evidence="5" id="KW-0479">Metal-binding</keyword>
<dbReference type="AlphaFoldDB" id="A0A8H3WRZ9"/>
<dbReference type="Pfam" id="PF21180">
    <property type="entry name" value="TOP6A-Spo11_Toprim"/>
    <property type="match status" value="1"/>
</dbReference>
<feature type="region of interest" description="Disordered" evidence="12">
    <location>
        <begin position="72"/>
        <end position="97"/>
    </location>
</feature>
<dbReference type="OrthoDB" id="10057496at2759"/>
<dbReference type="PROSITE" id="PS50297">
    <property type="entry name" value="ANK_REP_REGION"/>
    <property type="match status" value="1"/>
</dbReference>
<reference evidence="15 16" key="1">
    <citation type="submission" date="2019-12" db="EMBL/GenBank/DDBJ databases">
        <title>A genome sequence resource for the geographically widespread anthracnose pathogen Colletotrichum asianum.</title>
        <authorList>
            <person name="Meng Y."/>
        </authorList>
    </citation>
    <scope>NUCLEOTIDE SEQUENCE [LARGE SCALE GENOMIC DNA]</scope>
    <source>
        <strain evidence="15 16">ICMP 18580</strain>
    </source>
</reference>
<evidence type="ECO:0000256" key="4">
    <source>
        <dbReference type="ARBA" id="ARBA00012895"/>
    </source>
</evidence>
<dbReference type="GO" id="GO:0005524">
    <property type="term" value="F:ATP binding"/>
    <property type="evidence" value="ECO:0007669"/>
    <property type="project" value="InterPro"/>
</dbReference>
<evidence type="ECO:0000256" key="3">
    <source>
        <dbReference type="ARBA" id="ARBA00006559"/>
    </source>
</evidence>
<dbReference type="PROSITE" id="PS50088">
    <property type="entry name" value="ANK_REPEAT"/>
    <property type="match status" value="1"/>
</dbReference>
<comment type="cofactor">
    <cofactor evidence="2">
        <name>Mg(2+)</name>
        <dbReference type="ChEBI" id="CHEBI:18420"/>
    </cofactor>
</comment>
<dbReference type="GO" id="GO:0000706">
    <property type="term" value="P:meiotic DNA double-strand break processing"/>
    <property type="evidence" value="ECO:0007669"/>
    <property type="project" value="TreeGrafter"/>
</dbReference>
<dbReference type="GO" id="GO:0007131">
    <property type="term" value="P:reciprocal meiotic recombination"/>
    <property type="evidence" value="ECO:0007669"/>
    <property type="project" value="TreeGrafter"/>
</dbReference>
<dbReference type="CDD" id="cd00223">
    <property type="entry name" value="TOPRIM_TopoIIB_SPO"/>
    <property type="match status" value="1"/>
</dbReference>
<evidence type="ECO:0000256" key="6">
    <source>
        <dbReference type="ARBA" id="ARBA00022842"/>
    </source>
</evidence>
<proteinExistence type="inferred from homology"/>
<name>A0A8H3WRZ9_9PEZI</name>
<dbReference type="GO" id="GO:0046872">
    <property type="term" value="F:metal ion binding"/>
    <property type="evidence" value="ECO:0007669"/>
    <property type="project" value="UniProtKB-KW"/>
</dbReference>
<dbReference type="Pfam" id="PF12796">
    <property type="entry name" value="Ank_2"/>
    <property type="match status" value="1"/>
</dbReference>
<feature type="compositionally biased region" description="Basic and acidic residues" evidence="12">
    <location>
        <begin position="562"/>
        <end position="577"/>
    </location>
</feature>
<comment type="similarity">
    <text evidence="3 11">Belongs to the TOP6A family.</text>
</comment>
<organism evidence="15 16">
    <name type="scientific">Colletotrichum asianum</name>
    <dbReference type="NCBI Taxonomy" id="702518"/>
    <lineage>
        <taxon>Eukaryota</taxon>
        <taxon>Fungi</taxon>
        <taxon>Dikarya</taxon>
        <taxon>Ascomycota</taxon>
        <taxon>Pezizomycotina</taxon>
        <taxon>Sordariomycetes</taxon>
        <taxon>Hypocreomycetidae</taxon>
        <taxon>Glomerellales</taxon>
        <taxon>Glomerellaceae</taxon>
        <taxon>Colletotrichum</taxon>
        <taxon>Colletotrichum gloeosporioides species complex</taxon>
    </lineage>
</organism>
<dbReference type="PRINTS" id="PR01550">
    <property type="entry name" value="TOP6AFAMILY"/>
</dbReference>
<evidence type="ECO:0000259" key="14">
    <source>
        <dbReference type="Pfam" id="PF21180"/>
    </source>
</evidence>
<evidence type="ECO:0000256" key="1">
    <source>
        <dbReference type="ARBA" id="ARBA00000185"/>
    </source>
</evidence>
<dbReference type="InterPro" id="IPR036388">
    <property type="entry name" value="WH-like_DNA-bd_sf"/>
</dbReference>
<keyword evidence="8 11" id="KW-0238">DNA-binding</keyword>
<evidence type="ECO:0000256" key="7">
    <source>
        <dbReference type="ARBA" id="ARBA00023029"/>
    </source>
</evidence>
<dbReference type="PANTHER" id="PTHR10848:SF0">
    <property type="entry name" value="MEIOTIC RECOMBINATION PROTEIN SPO11"/>
    <property type="match status" value="1"/>
</dbReference>
<protein>
    <recommendedName>
        <fullName evidence="4">DNA topoisomerase (ATP-hydrolyzing)</fullName>
        <ecNumber evidence="4">5.6.2.2</ecNumber>
    </recommendedName>
</protein>
<evidence type="ECO:0000256" key="2">
    <source>
        <dbReference type="ARBA" id="ARBA00001946"/>
    </source>
</evidence>
<dbReference type="Gene3D" id="3.40.1360.10">
    <property type="match status" value="1"/>
</dbReference>
<feature type="domain" description="Spo11/DNA topoisomerase VI subunit A N-terminal" evidence="13">
    <location>
        <begin position="109"/>
        <end position="169"/>
    </location>
</feature>
<dbReference type="InterPro" id="IPR013049">
    <property type="entry name" value="Spo11/TopoVI_A_N"/>
</dbReference>
<dbReference type="SUPFAM" id="SSF48403">
    <property type="entry name" value="Ankyrin repeat"/>
    <property type="match status" value="1"/>
</dbReference>
<feature type="compositionally biased region" description="Polar residues" evidence="12">
    <location>
        <begin position="19"/>
        <end position="28"/>
    </location>
</feature>
<evidence type="ECO:0000256" key="11">
    <source>
        <dbReference type="PROSITE-ProRule" id="PRU01385"/>
    </source>
</evidence>
<evidence type="ECO:0000313" key="15">
    <source>
        <dbReference type="EMBL" id="KAF0329552.1"/>
    </source>
</evidence>
<comment type="caution">
    <text evidence="15">The sequence shown here is derived from an EMBL/GenBank/DDBJ whole genome shotgun (WGS) entry which is preliminary data.</text>
</comment>
<evidence type="ECO:0000256" key="12">
    <source>
        <dbReference type="SAM" id="MobiDB-lite"/>
    </source>
</evidence>
<accession>A0A8H3WRZ9</accession>
<dbReference type="EC" id="5.6.2.2" evidence="4"/>
<dbReference type="SUPFAM" id="SSF56726">
    <property type="entry name" value="DNA topoisomerase IV, alpha subunit"/>
    <property type="match status" value="1"/>
</dbReference>
<dbReference type="GO" id="GO:0000228">
    <property type="term" value="C:nuclear chromosome"/>
    <property type="evidence" value="ECO:0007669"/>
    <property type="project" value="TreeGrafter"/>
</dbReference>
<feature type="repeat" description="ANK" evidence="10">
    <location>
        <begin position="480"/>
        <end position="512"/>
    </location>
</feature>
<keyword evidence="16" id="KW-1185">Reference proteome</keyword>
<feature type="active site" description="O-(5'-phospho-DNA)-tyrosine intermediate" evidence="11">
    <location>
        <position position="137"/>
    </location>
</feature>
<dbReference type="SMART" id="SM00248">
    <property type="entry name" value="ANK"/>
    <property type="match status" value="3"/>
</dbReference>
<evidence type="ECO:0000256" key="5">
    <source>
        <dbReference type="ARBA" id="ARBA00022723"/>
    </source>
</evidence>
<keyword evidence="10" id="KW-0040">ANK repeat</keyword>
<keyword evidence="7 11" id="KW-0799">Topoisomerase</keyword>
<evidence type="ECO:0000313" key="16">
    <source>
        <dbReference type="Proteomes" id="UP000434172"/>
    </source>
</evidence>
<dbReference type="Proteomes" id="UP000434172">
    <property type="component" value="Unassembled WGS sequence"/>
</dbReference>
<dbReference type="InterPro" id="IPR036078">
    <property type="entry name" value="Spo11/TopoVI_A_sf"/>
</dbReference>
<dbReference type="EMBL" id="WOWK01000011">
    <property type="protein sequence ID" value="KAF0329552.1"/>
    <property type="molecule type" value="Genomic_DNA"/>
</dbReference>
<feature type="non-terminal residue" evidence="15">
    <location>
        <position position="1"/>
    </location>
</feature>
<feature type="domain" description="Topoisomerase 6 subunit A/Spo11 TOPRIM" evidence="14">
    <location>
        <begin position="219"/>
        <end position="323"/>
    </location>
</feature>
<evidence type="ECO:0000256" key="8">
    <source>
        <dbReference type="ARBA" id="ARBA00023125"/>
    </source>
</evidence>
<evidence type="ECO:0000256" key="9">
    <source>
        <dbReference type="ARBA" id="ARBA00023235"/>
    </source>
</evidence>
<dbReference type="Pfam" id="PF04406">
    <property type="entry name" value="TP6A_N"/>
    <property type="match status" value="1"/>
</dbReference>
<gene>
    <name evidence="15" type="ORF">GQ607_003120</name>
</gene>
<keyword evidence="6" id="KW-0460">Magnesium</keyword>
<feature type="region of interest" description="Disordered" evidence="12">
    <location>
        <begin position="1"/>
        <end position="36"/>
    </location>
</feature>
<keyword evidence="9 11" id="KW-0413">Isomerase</keyword>
<dbReference type="PROSITE" id="PS52041">
    <property type="entry name" value="TOPO_IIB"/>
    <property type="match status" value="1"/>
</dbReference>
<dbReference type="InterPro" id="IPR002815">
    <property type="entry name" value="Spo11/TopoVI_A"/>
</dbReference>
<dbReference type="Gene3D" id="1.10.10.10">
    <property type="entry name" value="Winged helix-like DNA-binding domain superfamily/Winged helix DNA-binding domain"/>
    <property type="match status" value="1"/>
</dbReference>
<comment type="catalytic activity">
    <reaction evidence="1 11">
        <text>ATP-dependent breakage, passage and rejoining of double-stranded DNA.</text>
        <dbReference type="EC" id="5.6.2.2"/>
    </reaction>
</comment>
<dbReference type="GO" id="GO:0003918">
    <property type="term" value="F:DNA topoisomerase type II (double strand cut, ATP-hydrolyzing) activity"/>
    <property type="evidence" value="ECO:0007669"/>
    <property type="project" value="UniProtKB-UniRule"/>
</dbReference>
<dbReference type="GO" id="GO:0003677">
    <property type="term" value="F:DNA binding"/>
    <property type="evidence" value="ECO:0007669"/>
    <property type="project" value="UniProtKB-UniRule"/>
</dbReference>
<sequence>FVDQMDNATLHMTGRRGQLTRQPAHQSSPIVDIPDPDPDNNVVGIAIAKLQEILVSVYQSLENKEVLRVPYKTRPGSRRNPPSAARANRSRSAPSVLQFPGRTEKESLKFTQVLKIIHLSHSSLLSGNPVTKRNLFYQCPDLFKTQAIVDGLVDDISYTLGIGRDDLNIVASAKGLLAGPIILHMRDSSSVSASASDTGVTIPTTRNISRIDFQNAEWVLVIEKDASSYEIPAQEGMLTIDTSSAGQGILITGKGVPDLQTKQFLHLLHSAKPEIPIYGLVDFDPYGINIMRCYSHGSRGHAHEVGVTVPSMHWLGIKSDDLLGRRDLEVDDDSAFSRQQISESSFEGTDALKERDRKIAKTLLGNIPADLDEYNIESPDPGQSQSKMAPKLSEEEIDDLIYFSRAGELADLQETLKALSEREAASVGEVITAAKDEGKNTCLHMAAGNGHIDVVKALIEAFEPRPADEKKAYVDAANEFGNTGLHWACLGGHLEVVKLLVENGASPAIANDKDQIPLDSALFNGKREVADWFLGQSGGLESGNQEGLENAAATVEIEDDGEGKAKEGDKGESSKAS</sequence>
<dbReference type="InterPro" id="IPR036770">
    <property type="entry name" value="Ankyrin_rpt-contain_sf"/>
</dbReference>